<evidence type="ECO:0000256" key="5">
    <source>
        <dbReference type="ARBA" id="ARBA00022968"/>
    </source>
</evidence>
<gene>
    <name evidence="15" type="primary">LOC100774992</name>
</gene>
<reference evidence="14" key="1">
    <citation type="journal article" date="2018" name="Biotechnol. Bioeng.">
        <title>A reference genome of the Chinese hamster based on a hybrid assembly strategy.</title>
        <authorList>
            <person name="Rupp O."/>
            <person name="MacDonald M.L."/>
            <person name="Li S."/>
            <person name="Dhiman H."/>
            <person name="Polson S."/>
            <person name="Griep S."/>
            <person name="Heffner K."/>
            <person name="Hernandez I."/>
            <person name="Brinkrolf K."/>
            <person name="Jadhav V."/>
            <person name="Samoudi M."/>
            <person name="Hao H."/>
            <person name="Kingham B."/>
            <person name="Goesmann A."/>
            <person name="Betenbaugh M.J."/>
            <person name="Lewis N.E."/>
            <person name="Borth N."/>
            <person name="Lee K.H."/>
        </authorList>
    </citation>
    <scope>NUCLEOTIDE SEQUENCE [LARGE SCALE GENOMIC DNA]</scope>
    <source>
        <strain evidence="14">17A/GY</strain>
    </source>
</reference>
<dbReference type="GeneID" id="100774992"/>
<dbReference type="OrthoDB" id="2142683at2759"/>
<dbReference type="InterPro" id="IPR001304">
    <property type="entry name" value="C-type_lectin-like"/>
</dbReference>
<keyword evidence="8" id="KW-1015">Disulfide bond</keyword>
<dbReference type="GO" id="GO:0030246">
    <property type="term" value="F:carbohydrate binding"/>
    <property type="evidence" value="ECO:0007669"/>
    <property type="project" value="UniProtKB-KW"/>
</dbReference>
<keyword evidence="4" id="KW-0130">Cell adhesion</keyword>
<dbReference type="InterPro" id="IPR013600">
    <property type="entry name" value="Ly49_N"/>
</dbReference>
<dbReference type="InterPro" id="IPR052013">
    <property type="entry name" value="Mouse_KLRs"/>
</dbReference>
<keyword evidence="3" id="KW-0430">Lectin</keyword>
<feature type="region of interest" description="Disordered" evidence="11">
    <location>
        <begin position="1"/>
        <end position="34"/>
    </location>
</feature>
<protein>
    <submittedName>
        <fullName evidence="15">Killer cell lectin-like receptor 2 isoform X2</fullName>
    </submittedName>
</protein>
<keyword evidence="14" id="KW-1185">Reference proteome</keyword>
<evidence type="ECO:0000256" key="2">
    <source>
        <dbReference type="ARBA" id="ARBA00022692"/>
    </source>
</evidence>
<dbReference type="RefSeq" id="XP_035304617.1">
    <property type="nucleotide sequence ID" value="XM_035448726.1"/>
</dbReference>
<feature type="compositionally biased region" description="Basic and acidic residues" evidence="11">
    <location>
        <begin position="24"/>
        <end position="34"/>
    </location>
</feature>
<dbReference type="PANTHER" id="PTHR46329:SF1">
    <property type="entry name" value="KILLER CELL LECTIN-LIKE RECEPTOR 2"/>
    <property type="match status" value="1"/>
</dbReference>
<dbReference type="KEGG" id="cge:100774992"/>
<evidence type="ECO:0000256" key="10">
    <source>
        <dbReference type="ARBA" id="ARBA00023180"/>
    </source>
</evidence>
<dbReference type="GO" id="GO:0007155">
    <property type="term" value="P:cell adhesion"/>
    <property type="evidence" value="ECO:0007669"/>
    <property type="project" value="UniProtKB-KW"/>
</dbReference>
<comment type="subcellular location">
    <subcellularLocation>
        <location evidence="1">Membrane</location>
        <topology evidence="1">Single-pass type II membrane protein</topology>
    </subcellularLocation>
</comment>
<organism evidence="14 15">
    <name type="scientific">Cricetulus griseus</name>
    <name type="common">Chinese hamster</name>
    <name type="synonym">Cricetulus barabensis griseus</name>
    <dbReference type="NCBI Taxonomy" id="10029"/>
    <lineage>
        <taxon>Eukaryota</taxon>
        <taxon>Metazoa</taxon>
        <taxon>Chordata</taxon>
        <taxon>Craniata</taxon>
        <taxon>Vertebrata</taxon>
        <taxon>Euteleostomi</taxon>
        <taxon>Mammalia</taxon>
        <taxon>Eutheria</taxon>
        <taxon>Euarchontoglires</taxon>
        <taxon>Glires</taxon>
        <taxon>Rodentia</taxon>
        <taxon>Myomorpha</taxon>
        <taxon>Muroidea</taxon>
        <taxon>Cricetidae</taxon>
        <taxon>Cricetinae</taxon>
        <taxon>Cricetulus</taxon>
    </lineage>
</organism>
<dbReference type="PROSITE" id="PS50041">
    <property type="entry name" value="C_TYPE_LECTIN_2"/>
    <property type="match status" value="1"/>
</dbReference>
<feature type="domain" description="C-type lectin" evidence="13">
    <location>
        <begin position="153"/>
        <end position="261"/>
    </location>
</feature>
<dbReference type="Pfam" id="PF00059">
    <property type="entry name" value="Lectin_C"/>
    <property type="match status" value="1"/>
</dbReference>
<sequence>MSDEETTYTTVRFHKSSSGLQNRGRPDETQVPREASHRECSVPWNPIALCLGILCSILLVAIAVLVTLIFQYRQEKHDQEKMLKIIQQKYHIMKNESYLKEQIFKNKSTECDDLKDRLNSVNSEWKRCYGETKIVLDCIHHTGKCVEGHWFCCGIKCYYFLMDNKSWNRCKQTCEDCSLSLLKTDDDDELTVLKSQLYPKTYWIGLSYDRGGKEWQWIDSGSSKLNLTVLKSIHDTGDCAFLSFNGIHDDQCDKSHGCICEKRMERFPDSVCSARSQLAVQAE</sequence>
<keyword evidence="2 12" id="KW-0812">Transmembrane</keyword>
<dbReference type="CDD" id="cd03593">
    <property type="entry name" value="CLECT_NK_receptors_like"/>
    <property type="match status" value="1"/>
</dbReference>
<evidence type="ECO:0000256" key="8">
    <source>
        <dbReference type="ARBA" id="ARBA00023157"/>
    </source>
</evidence>
<dbReference type="Proteomes" id="UP001108280">
    <property type="component" value="Chromosome 8"/>
</dbReference>
<reference evidence="14" key="2">
    <citation type="journal article" date="2020" name="Biotechnol. Bioeng.">
        <title>Chromosome-scale scaffolds for the Chinese hamster reference genome assembly to facilitate the study of the CHO epigenome.</title>
        <authorList>
            <person name="Hilliard W."/>
            <person name="MacDonald M."/>
            <person name="Lee K.H."/>
        </authorList>
    </citation>
    <scope>NUCLEOTIDE SEQUENCE [LARGE SCALE GENOMIC DNA]</scope>
    <source>
        <strain evidence="14">17A/GY</strain>
    </source>
</reference>
<keyword evidence="6 12" id="KW-1133">Transmembrane helix</keyword>
<evidence type="ECO:0000256" key="11">
    <source>
        <dbReference type="SAM" id="MobiDB-lite"/>
    </source>
</evidence>
<keyword evidence="5" id="KW-0735">Signal-anchor</keyword>
<proteinExistence type="predicted"/>
<dbReference type="Pfam" id="PF08391">
    <property type="entry name" value="Ly49"/>
    <property type="match status" value="1"/>
</dbReference>
<evidence type="ECO:0000256" key="12">
    <source>
        <dbReference type="SAM" id="Phobius"/>
    </source>
</evidence>
<dbReference type="InterPro" id="IPR016187">
    <property type="entry name" value="CTDL_fold"/>
</dbReference>
<keyword evidence="7 12" id="KW-0472">Membrane</keyword>
<accession>A0A9J7H4F4</accession>
<evidence type="ECO:0000256" key="7">
    <source>
        <dbReference type="ARBA" id="ARBA00023136"/>
    </source>
</evidence>
<dbReference type="PANTHER" id="PTHR46329">
    <property type="entry name" value="KILLER CELL LECTIN-LIKE RECEPTOR 2"/>
    <property type="match status" value="1"/>
</dbReference>
<evidence type="ECO:0000313" key="15">
    <source>
        <dbReference type="RefSeq" id="XP_035304617.1"/>
    </source>
</evidence>
<dbReference type="Gene3D" id="3.10.100.10">
    <property type="entry name" value="Mannose-Binding Protein A, subunit A"/>
    <property type="match status" value="1"/>
</dbReference>
<dbReference type="GO" id="GO:0005886">
    <property type="term" value="C:plasma membrane"/>
    <property type="evidence" value="ECO:0007669"/>
    <property type="project" value="UniProtKB-ARBA"/>
</dbReference>
<evidence type="ECO:0000256" key="4">
    <source>
        <dbReference type="ARBA" id="ARBA00022889"/>
    </source>
</evidence>
<feature type="transmembrane region" description="Helical" evidence="12">
    <location>
        <begin position="46"/>
        <end position="72"/>
    </location>
</feature>
<dbReference type="SMART" id="SM00034">
    <property type="entry name" value="CLECT"/>
    <property type="match status" value="1"/>
</dbReference>
<dbReference type="SUPFAM" id="SSF56436">
    <property type="entry name" value="C-type lectin-like"/>
    <property type="match status" value="1"/>
</dbReference>
<evidence type="ECO:0000259" key="13">
    <source>
        <dbReference type="PROSITE" id="PS50041"/>
    </source>
</evidence>
<evidence type="ECO:0000313" key="14">
    <source>
        <dbReference type="Proteomes" id="UP001108280"/>
    </source>
</evidence>
<evidence type="ECO:0000256" key="6">
    <source>
        <dbReference type="ARBA" id="ARBA00022989"/>
    </source>
</evidence>
<keyword evidence="9" id="KW-0675">Receptor</keyword>
<evidence type="ECO:0000256" key="9">
    <source>
        <dbReference type="ARBA" id="ARBA00023170"/>
    </source>
</evidence>
<evidence type="ECO:0000256" key="3">
    <source>
        <dbReference type="ARBA" id="ARBA00022734"/>
    </source>
</evidence>
<reference evidence="15" key="3">
    <citation type="submission" date="2025-08" db="UniProtKB">
        <authorList>
            <consortium name="RefSeq"/>
        </authorList>
    </citation>
    <scope>IDENTIFICATION</scope>
    <source>
        <strain evidence="15">17A/GY</strain>
        <tissue evidence="15">Liver</tissue>
    </source>
</reference>
<name>A0A9J7H4F4_CRIGR</name>
<dbReference type="AlphaFoldDB" id="A0A9J7H4F4"/>
<keyword evidence="10" id="KW-0325">Glycoprotein</keyword>
<evidence type="ECO:0000256" key="1">
    <source>
        <dbReference type="ARBA" id="ARBA00004606"/>
    </source>
</evidence>
<dbReference type="InterPro" id="IPR033992">
    <property type="entry name" value="NKR-like_CTLD"/>
</dbReference>
<dbReference type="InterPro" id="IPR016186">
    <property type="entry name" value="C-type_lectin-like/link_sf"/>
</dbReference>